<dbReference type="AlphaFoldDB" id="A0A2P5X253"/>
<name>A0A2P5X253_GOSBA</name>
<reference evidence="1 2" key="1">
    <citation type="submission" date="2015-01" db="EMBL/GenBank/DDBJ databases">
        <title>Genome of allotetraploid Gossypium barbadense reveals genomic plasticity and fiber elongation in cotton evolution.</title>
        <authorList>
            <person name="Chen X."/>
            <person name="Liu X."/>
            <person name="Zhao B."/>
            <person name="Zheng H."/>
            <person name="Hu Y."/>
            <person name="Lu G."/>
            <person name="Yang C."/>
            <person name="Chen J."/>
            <person name="Shan C."/>
            <person name="Zhang L."/>
            <person name="Zhou Y."/>
            <person name="Wang L."/>
            <person name="Guo W."/>
            <person name="Bai Y."/>
            <person name="Ruan J."/>
            <person name="Shangguan X."/>
            <person name="Mao Y."/>
            <person name="Jiang J."/>
            <person name="Zhu Y."/>
            <person name="Lei J."/>
            <person name="Kang H."/>
            <person name="Chen S."/>
            <person name="He X."/>
            <person name="Wang R."/>
            <person name="Wang Y."/>
            <person name="Chen J."/>
            <person name="Wang L."/>
            <person name="Yu S."/>
            <person name="Wang B."/>
            <person name="Wei J."/>
            <person name="Song S."/>
            <person name="Lu X."/>
            <person name="Gao Z."/>
            <person name="Gu W."/>
            <person name="Deng X."/>
            <person name="Ma D."/>
            <person name="Wang S."/>
            <person name="Liang W."/>
            <person name="Fang L."/>
            <person name="Cai C."/>
            <person name="Zhu X."/>
            <person name="Zhou B."/>
            <person name="Zhang Y."/>
            <person name="Chen Z."/>
            <person name="Xu S."/>
            <person name="Zhu R."/>
            <person name="Wang S."/>
            <person name="Zhang T."/>
            <person name="Zhao G."/>
        </authorList>
    </citation>
    <scope>NUCLEOTIDE SEQUENCE [LARGE SCALE GENOMIC DNA]</scope>
    <source>
        <strain evidence="2">cv. Xinhai21</strain>
        <tissue evidence="1">Leaf</tissue>
    </source>
</reference>
<organism evidence="1 2">
    <name type="scientific">Gossypium barbadense</name>
    <name type="common">Sea Island cotton</name>
    <name type="synonym">Hibiscus barbadensis</name>
    <dbReference type="NCBI Taxonomy" id="3634"/>
    <lineage>
        <taxon>Eukaryota</taxon>
        <taxon>Viridiplantae</taxon>
        <taxon>Streptophyta</taxon>
        <taxon>Embryophyta</taxon>
        <taxon>Tracheophyta</taxon>
        <taxon>Spermatophyta</taxon>
        <taxon>Magnoliopsida</taxon>
        <taxon>eudicotyledons</taxon>
        <taxon>Gunneridae</taxon>
        <taxon>Pentapetalae</taxon>
        <taxon>rosids</taxon>
        <taxon>malvids</taxon>
        <taxon>Malvales</taxon>
        <taxon>Malvaceae</taxon>
        <taxon>Malvoideae</taxon>
        <taxon>Gossypium</taxon>
    </lineage>
</organism>
<gene>
    <name evidence="1" type="ORF">GOBAR_AA23256</name>
</gene>
<dbReference type="Proteomes" id="UP000239757">
    <property type="component" value="Unassembled WGS sequence"/>
</dbReference>
<evidence type="ECO:0000313" key="2">
    <source>
        <dbReference type="Proteomes" id="UP000239757"/>
    </source>
</evidence>
<dbReference type="EMBL" id="KZ665867">
    <property type="protein sequence ID" value="PPR97411.1"/>
    <property type="molecule type" value="Genomic_DNA"/>
</dbReference>
<sequence>MGTFLAARWACRSQHLGPMVVDGCSWLAYIRRHLGQKIEASPEYTHRELGRLVHRQGLVLPSFLEVTARPDAYSTLTAIPYPGEPGSRLAKDFSLSVCSGITLQRAAARLAVAWPLLPTSPPSGHEDPFCVCTSGERGVRDVGEHSKPALCLGASSVIILWTSRVSFAQLAIQPSAMTKLRGESRFLS</sequence>
<proteinExistence type="predicted"/>
<accession>A0A2P5X253</accession>
<protein>
    <submittedName>
        <fullName evidence="1">Uncharacterized protein</fullName>
    </submittedName>
</protein>
<evidence type="ECO:0000313" key="1">
    <source>
        <dbReference type="EMBL" id="PPR97411.1"/>
    </source>
</evidence>